<keyword evidence="5 8" id="KW-0812">Transmembrane</keyword>
<keyword evidence="7 8" id="KW-0472">Membrane</keyword>
<dbReference type="GO" id="GO:0005886">
    <property type="term" value="C:plasma membrane"/>
    <property type="evidence" value="ECO:0007669"/>
    <property type="project" value="UniProtKB-SubCell"/>
</dbReference>
<reference evidence="9 10" key="1">
    <citation type="submission" date="2019-10" db="EMBL/GenBank/DDBJ databases">
        <title>Two novel species isolated from a subtropical stream in China.</title>
        <authorList>
            <person name="Lu H."/>
        </authorList>
    </citation>
    <scope>NUCLEOTIDE SEQUENCE [LARGE SCALE GENOMIC DNA]</scope>
    <source>
        <strain evidence="9 10">FT103W</strain>
    </source>
</reference>
<sequence length="208" mass="22557">MTRRLHRLRRARGFTLIELLVAISILAIVAVLGWRGLDGIIRSRGALTAQMEQTRGLQLAFAQLQSDSANLAPQTLIGTRALLRAEDNRITLVRLVLAENDATRLQVVSYRVRDGVLTRRESAGTRDLAQLDALWEAANSDIDPAASVALQSGVQRMAMRFWTTQGWVQAAGVMQAPAAAGVPSGLEVSMVLDGQEVPMTKSFLLGAL</sequence>
<evidence type="ECO:0000256" key="4">
    <source>
        <dbReference type="ARBA" id="ARBA00022519"/>
    </source>
</evidence>
<evidence type="ECO:0000256" key="2">
    <source>
        <dbReference type="ARBA" id="ARBA00022475"/>
    </source>
</evidence>
<gene>
    <name evidence="9" type="ORF">GEV01_22710</name>
</gene>
<keyword evidence="2" id="KW-1003">Cell membrane</keyword>
<dbReference type="InterPro" id="IPR051621">
    <property type="entry name" value="T2SS_protein_J"/>
</dbReference>
<evidence type="ECO:0000256" key="3">
    <source>
        <dbReference type="ARBA" id="ARBA00022481"/>
    </source>
</evidence>
<dbReference type="InterPro" id="IPR012902">
    <property type="entry name" value="N_methyl_site"/>
</dbReference>
<accession>A0A843SGI0</accession>
<organism evidence="9 10">
    <name type="scientific">Rugamonas rivuli</name>
    <dbReference type="NCBI Taxonomy" id="2743358"/>
    <lineage>
        <taxon>Bacteria</taxon>
        <taxon>Pseudomonadati</taxon>
        <taxon>Pseudomonadota</taxon>
        <taxon>Betaproteobacteria</taxon>
        <taxon>Burkholderiales</taxon>
        <taxon>Oxalobacteraceae</taxon>
        <taxon>Telluria group</taxon>
        <taxon>Rugamonas</taxon>
    </lineage>
</organism>
<dbReference type="EMBL" id="WHUF01000006">
    <property type="protein sequence ID" value="MQA22332.1"/>
    <property type="molecule type" value="Genomic_DNA"/>
</dbReference>
<dbReference type="Pfam" id="PF07963">
    <property type="entry name" value="N_methyl"/>
    <property type="match status" value="1"/>
</dbReference>
<dbReference type="Gene3D" id="3.30.700.10">
    <property type="entry name" value="Glycoprotein, Type 4 Pilin"/>
    <property type="match status" value="1"/>
</dbReference>
<name>A0A843SGI0_9BURK</name>
<keyword evidence="10" id="KW-1185">Reference proteome</keyword>
<evidence type="ECO:0000256" key="8">
    <source>
        <dbReference type="SAM" id="Phobius"/>
    </source>
</evidence>
<dbReference type="GO" id="GO:0015628">
    <property type="term" value="P:protein secretion by the type II secretion system"/>
    <property type="evidence" value="ECO:0007669"/>
    <property type="project" value="TreeGrafter"/>
</dbReference>
<comment type="caution">
    <text evidence="9">The sequence shown here is derived from an EMBL/GenBank/DDBJ whole genome shotgun (WGS) entry which is preliminary data.</text>
</comment>
<proteinExistence type="predicted"/>
<evidence type="ECO:0000256" key="1">
    <source>
        <dbReference type="ARBA" id="ARBA00004377"/>
    </source>
</evidence>
<protein>
    <submittedName>
        <fullName evidence="9">Prepilin-type N-terminal cleavage/methylation domain-containing protein</fullName>
    </submittedName>
</protein>
<dbReference type="PANTHER" id="PTHR39583:SF2">
    <property type="entry name" value="TYPE II SECRETION SYSTEM PROTEIN J"/>
    <property type="match status" value="1"/>
</dbReference>
<dbReference type="SUPFAM" id="SSF54523">
    <property type="entry name" value="Pili subunits"/>
    <property type="match status" value="1"/>
</dbReference>
<evidence type="ECO:0000256" key="5">
    <source>
        <dbReference type="ARBA" id="ARBA00022692"/>
    </source>
</evidence>
<keyword evidence="4" id="KW-0997">Cell inner membrane</keyword>
<feature type="transmembrane region" description="Helical" evidence="8">
    <location>
        <begin position="12"/>
        <end position="34"/>
    </location>
</feature>
<keyword evidence="3" id="KW-0488">Methylation</keyword>
<dbReference type="AlphaFoldDB" id="A0A843SGI0"/>
<dbReference type="NCBIfam" id="TIGR02532">
    <property type="entry name" value="IV_pilin_GFxxxE"/>
    <property type="match status" value="1"/>
</dbReference>
<evidence type="ECO:0000313" key="10">
    <source>
        <dbReference type="Proteomes" id="UP000444318"/>
    </source>
</evidence>
<keyword evidence="6 8" id="KW-1133">Transmembrane helix</keyword>
<evidence type="ECO:0000256" key="6">
    <source>
        <dbReference type="ARBA" id="ARBA00022989"/>
    </source>
</evidence>
<dbReference type="PROSITE" id="PS00409">
    <property type="entry name" value="PROKAR_NTER_METHYL"/>
    <property type="match status" value="1"/>
</dbReference>
<evidence type="ECO:0000256" key="7">
    <source>
        <dbReference type="ARBA" id="ARBA00023136"/>
    </source>
</evidence>
<comment type="subcellular location">
    <subcellularLocation>
        <location evidence="1">Cell inner membrane</location>
        <topology evidence="1">Single-pass membrane protein</topology>
    </subcellularLocation>
</comment>
<dbReference type="PANTHER" id="PTHR39583">
    <property type="entry name" value="TYPE II SECRETION SYSTEM PROTEIN J-RELATED"/>
    <property type="match status" value="1"/>
</dbReference>
<dbReference type="RefSeq" id="WP_152807781.1">
    <property type="nucleotide sequence ID" value="NZ_WHUF01000006.1"/>
</dbReference>
<dbReference type="Proteomes" id="UP000444318">
    <property type="component" value="Unassembled WGS sequence"/>
</dbReference>
<dbReference type="InterPro" id="IPR045584">
    <property type="entry name" value="Pilin-like"/>
</dbReference>
<evidence type="ECO:0000313" key="9">
    <source>
        <dbReference type="EMBL" id="MQA22332.1"/>
    </source>
</evidence>